<dbReference type="AlphaFoldDB" id="A0A7C8HG56"/>
<dbReference type="InterPro" id="IPR003141">
    <property type="entry name" value="Pol/His_phosphatase_N"/>
</dbReference>
<comment type="caution">
    <text evidence="2">The sequence shown here is derived from an EMBL/GenBank/DDBJ whole genome shotgun (WGS) entry which is preliminary data.</text>
</comment>
<dbReference type="RefSeq" id="WP_158738867.1">
    <property type="nucleotide sequence ID" value="NZ_JAFBEP010000004.1"/>
</dbReference>
<dbReference type="InterPro" id="IPR004013">
    <property type="entry name" value="PHP_dom"/>
</dbReference>
<dbReference type="OrthoDB" id="9791620at2"/>
<dbReference type="PANTHER" id="PTHR42924">
    <property type="entry name" value="EXONUCLEASE"/>
    <property type="match status" value="1"/>
</dbReference>
<protein>
    <submittedName>
        <fullName evidence="2">PHP domain-containing protein</fullName>
    </submittedName>
</protein>
<organism evidence="2 3">
    <name type="scientific">Defluviitalea raffinosedens</name>
    <dbReference type="NCBI Taxonomy" id="1450156"/>
    <lineage>
        <taxon>Bacteria</taxon>
        <taxon>Bacillati</taxon>
        <taxon>Bacillota</taxon>
        <taxon>Clostridia</taxon>
        <taxon>Lachnospirales</taxon>
        <taxon>Defluviitaleaceae</taxon>
        <taxon>Defluviitalea</taxon>
    </lineage>
</organism>
<keyword evidence="3" id="KW-1185">Reference proteome</keyword>
<evidence type="ECO:0000259" key="1">
    <source>
        <dbReference type="SMART" id="SM00481"/>
    </source>
</evidence>
<dbReference type="SUPFAM" id="SSF89550">
    <property type="entry name" value="PHP domain-like"/>
    <property type="match status" value="1"/>
</dbReference>
<proteinExistence type="predicted"/>
<name>A0A7C8HG56_9FIRM</name>
<dbReference type="SMART" id="SM00481">
    <property type="entry name" value="POLIIIAc"/>
    <property type="match status" value="1"/>
</dbReference>
<dbReference type="Gene3D" id="3.20.20.140">
    <property type="entry name" value="Metal-dependent hydrolases"/>
    <property type="match status" value="1"/>
</dbReference>
<dbReference type="PANTHER" id="PTHR42924:SF3">
    <property type="entry name" value="POLYMERASE_HISTIDINOL PHOSPHATASE N-TERMINAL DOMAIN-CONTAINING PROTEIN"/>
    <property type="match status" value="1"/>
</dbReference>
<dbReference type="CDD" id="cd07432">
    <property type="entry name" value="PHP_HisPPase"/>
    <property type="match status" value="1"/>
</dbReference>
<sequence length="232" mass="26180">MKYAYDFHIHTALSPCGDNDMTPNNIVNMALLKELDIIAITDHNSCENVKAVMKVAEGTELIVIPGMEVETSEEIHVVCLFPDLVSAYQMQDLVYKHLPPLENRVSIFGEQLILNEQDDIIGENKRLLLTATSLSVYDVVKYVRAFSGVAVPAHIDRSSYSILSNLGWIPEDLDVHTLEVSKNADLEKAKLKYSQYNVIRSSDAHYLQDISEREQFIELESKSISQVIKLLI</sequence>
<dbReference type="EMBL" id="WSLF01000001">
    <property type="protein sequence ID" value="KAE9636950.1"/>
    <property type="molecule type" value="Genomic_DNA"/>
</dbReference>
<dbReference type="GO" id="GO:0035312">
    <property type="term" value="F:5'-3' DNA exonuclease activity"/>
    <property type="evidence" value="ECO:0007669"/>
    <property type="project" value="TreeGrafter"/>
</dbReference>
<dbReference type="GO" id="GO:0004534">
    <property type="term" value="F:5'-3' RNA exonuclease activity"/>
    <property type="evidence" value="ECO:0007669"/>
    <property type="project" value="TreeGrafter"/>
</dbReference>
<accession>A0A7C8HG56</accession>
<reference evidence="2 3" key="1">
    <citation type="submission" date="2019-12" db="EMBL/GenBank/DDBJ databases">
        <title>Defluviitalea raffinosedens, isolated from a biogas fermenter, genome sequencing and characterization.</title>
        <authorList>
            <person name="Rettenmaier R."/>
            <person name="Schneider M."/>
            <person name="Neuhaus K."/>
            <person name="Liebl W."/>
            <person name="Zverlov V."/>
        </authorList>
    </citation>
    <scope>NUCLEOTIDE SEQUENCE [LARGE SCALE GENOMIC DNA]</scope>
    <source>
        <strain evidence="2 3">249c-K6</strain>
    </source>
</reference>
<dbReference type="Pfam" id="PF02811">
    <property type="entry name" value="PHP"/>
    <property type="match status" value="1"/>
</dbReference>
<gene>
    <name evidence="2" type="ORF">GND95_00525</name>
</gene>
<dbReference type="Proteomes" id="UP000483018">
    <property type="component" value="Unassembled WGS sequence"/>
</dbReference>
<evidence type="ECO:0000313" key="3">
    <source>
        <dbReference type="Proteomes" id="UP000483018"/>
    </source>
</evidence>
<evidence type="ECO:0000313" key="2">
    <source>
        <dbReference type="EMBL" id="KAE9636950.1"/>
    </source>
</evidence>
<feature type="domain" description="Polymerase/histidinol phosphatase N-terminal" evidence="1">
    <location>
        <begin position="5"/>
        <end position="73"/>
    </location>
</feature>
<dbReference type="InterPro" id="IPR052018">
    <property type="entry name" value="PHP_domain"/>
</dbReference>
<dbReference type="InterPro" id="IPR016195">
    <property type="entry name" value="Pol/histidinol_Pase-like"/>
</dbReference>